<keyword evidence="2" id="KW-1185">Reference proteome</keyword>
<accession>A0A8R1E7Z8</accession>
<dbReference type="Proteomes" id="UP000005237">
    <property type="component" value="Unassembled WGS sequence"/>
</dbReference>
<dbReference type="EnsemblMetazoa" id="CJA30959.1">
    <property type="protein sequence ID" value="CJA30959.1"/>
    <property type="gene ID" value="WBGene00206806"/>
</dbReference>
<sequence length="204" mass="23240">MHGDSFTAGHAFLVPRLVDCEVYCDYLNCSDQRLFAEKPPIRYEDLTDKETIRKAARSATLASHQLSRISAATKNLMLSCFQAIHTGQTKYADLAEIYKEHEVENAIVTSKANISPGPDQITMLQLKLRIEPRGSTRPRGRPPKRWADDITDSTKVFIHNKALRDNLGHVRRRIGILEAKRAWSTVGRDRVTWRSLVRSIQHGY</sequence>
<evidence type="ECO:0000313" key="1">
    <source>
        <dbReference type="EnsemblMetazoa" id="CJA30959.1"/>
    </source>
</evidence>
<organism evidence="1 2">
    <name type="scientific">Caenorhabditis japonica</name>
    <dbReference type="NCBI Taxonomy" id="281687"/>
    <lineage>
        <taxon>Eukaryota</taxon>
        <taxon>Metazoa</taxon>
        <taxon>Ecdysozoa</taxon>
        <taxon>Nematoda</taxon>
        <taxon>Chromadorea</taxon>
        <taxon>Rhabditida</taxon>
        <taxon>Rhabditina</taxon>
        <taxon>Rhabditomorpha</taxon>
        <taxon>Rhabditoidea</taxon>
        <taxon>Rhabditidae</taxon>
        <taxon>Peloderinae</taxon>
        <taxon>Caenorhabditis</taxon>
    </lineage>
</organism>
<evidence type="ECO:0000313" key="2">
    <source>
        <dbReference type="Proteomes" id="UP000005237"/>
    </source>
</evidence>
<proteinExistence type="predicted"/>
<reference evidence="1" key="2">
    <citation type="submission" date="2022-06" db="UniProtKB">
        <authorList>
            <consortium name="EnsemblMetazoa"/>
        </authorList>
    </citation>
    <scope>IDENTIFICATION</scope>
    <source>
        <strain evidence="1">DF5081</strain>
    </source>
</reference>
<protein>
    <submittedName>
        <fullName evidence="1">Uncharacterized protein</fullName>
    </submittedName>
</protein>
<reference evidence="2" key="1">
    <citation type="submission" date="2010-08" db="EMBL/GenBank/DDBJ databases">
        <authorList>
            <consortium name="Caenorhabditis japonica Sequencing Consortium"/>
            <person name="Wilson R.K."/>
        </authorList>
    </citation>
    <scope>NUCLEOTIDE SEQUENCE [LARGE SCALE GENOMIC DNA]</scope>
    <source>
        <strain evidence="2">DF5081</strain>
    </source>
</reference>
<name>A0A8R1E7Z8_CAEJA</name>
<dbReference type="AlphaFoldDB" id="A0A8R1E7Z8"/>